<dbReference type="PANTHER" id="PTHR23427">
    <property type="entry name" value="SURFEIT LOCUS PROTEIN"/>
    <property type="match status" value="1"/>
</dbReference>
<proteinExistence type="inferred from homology"/>
<evidence type="ECO:0000256" key="3">
    <source>
        <dbReference type="ARBA" id="ARBA00022692"/>
    </source>
</evidence>
<evidence type="ECO:0000313" key="7">
    <source>
        <dbReference type="EMBL" id="SHH31423.1"/>
    </source>
</evidence>
<dbReference type="OrthoDB" id="6079986at2"/>
<dbReference type="AlphaFoldDB" id="A0A1M5S027"/>
<dbReference type="Pfam" id="PF02104">
    <property type="entry name" value="SURF1"/>
    <property type="match status" value="1"/>
</dbReference>
<evidence type="ECO:0000256" key="4">
    <source>
        <dbReference type="ARBA" id="ARBA00022989"/>
    </source>
</evidence>
<keyword evidence="8" id="KW-1185">Reference proteome</keyword>
<keyword evidence="5 6" id="KW-0472">Membrane</keyword>
<reference evidence="7 8" key="1">
    <citation type="submission" date="2016-11" db="EMBL/GenBank/DDBJ databases">
        <authorList>
            <person name="Jaros S."/>
            <person name="Januszkiewicz K."/>
            <person name="Wedrychowicz H."/>
        </authorList>
    </citation>
    <scope>NUCLEOTIDE SEQUENCE [LARGE SCALE GENOMIC DNA]</scope>
    <source>
        <strain evidence="7 8">CGMCC 1.7049</strain>
    </source>
</reference>
<comment type="similarity">
    <text evidence="2 6">Belongs to the SURF1 family.</text>
</comment>
<accession>A0A1M5S027</accession>
<dbReference type="InterPro" id="IPR045214">
    <property type="entry name" value="Surf1/Surf4"/>
</dbReference>
<dbReference type="Proteomes" id="UP000199758">
    <property type="component" value="Unassembled WGS sequence"/>
</dbReference>
<dbReference type="CDD" id="cd06662">
    <property type="entry name" value="SURF1"/>
    <property type="match status" value="1"/>
</dbReference>
<dbReference type="RefSeq" id="WP_072899363.1">
    <property type="nucleotide sequence ID" value="NZ_FQWZ01000008.1"/>
</dbReference>
<evidence type="ECO:0000256" key="1">
    <source>
        <dbReference type="ARBA" id="ARBA00004370"/>
    </source>
</evidence>
<dbReference type="PANTHER" id="PTHR23427:SF2">
    <property type="entry name" value="SURFEIT LOCUS PROTEIN 1"/>
    <property type="match status" value="1"/>
</dbReference>
<evidence type="ECO:0000256" key="2">
    <source>
        <dbReference type="ARBA" id="ARBA00007165"/>
    </source>
</evidence>
<feature type="transmembrane region" description="Helical" evidence="6">
    <location>
        <begin position="223"/>
        <end position="243"/>
    </location>
</feature>
<gene>
    <name evidence="7" type="ORF">SAMN04488068_3283</name>
</gene>
<keyword evidence="4 6" id="KW-1133">Transmembrane helix</keyword>
<keyword evidence="6" id="KW-1003">Cell membrane</keyword>
<protein>
    <recommendedName>
        <fullName evidence="6">SURF1-like protein</fullName>
    </recommendedName>
</protein>
<evidence type="ECO:0000313" key="8">
    <source>
        <dbReference type="Proteomes" id="UP000199758"/>
    </source>
</evidence>
<organism evidence="7 8">
    <name type="scientific">Hydrocarboniphaga daqingensis</name>
    <dbReference type="NCBI Taxonomy" id="490188"/>
    <lineage>
        <taxon>Bacteria</taxon>
        <taxon>Pseudomonadati</taxon>
        <taxon>Pseudomonadota</taxon>
        <taxon>Gammaproteobacteria</taxon>
        <taxon>Nevskiales</taxon>
        <taxon>Nevskiaceae</taxon>
        <taxon>Hydrocarboniphaga</taxon>
    </lineage>
</organism>
<name>A0A1M5S027_9GAMM</name>
<evidence type="ECO:0000256" key="5">
    <source>
        <dbReference type="ARBA" id="ARBA00023136"/>
    </source>
</evidence>
<sequence>MSAKARHDAAPRSRSVLFVLGLLCISLMAGLLYLATWQVQRRAWKLDLIARVEQRVSAASVPLPDGTSARRDDEYLKVVVDGRWLRDREVRVQAVTVKGPGFWVMTPLQVPDGRLVLVNRGFVTPQWSAAAEQPASIDADAPVRVTGLLRLSEPGGGFLRDNDAGAQRWYSRDVQAIASAQGLPLDKLSPWFVDADARTSPSADPALGPVGGLTVLRFHNSHLVYAITWYTLALMVAAAGWMVGRQEWSLRRRLPS</sequence>
<keyword evidence="3 6" id="KW-0812">Transmembrane</keyword>
<dbReference type="STRING" id="490188.SAMN04488068_3283"/>
<dbReference type="EMBL" id="FQWZ01000008">
    <property type="protein sequence ID" value="SHH31423.1"/>
    <property type="molecule type" value="Genomic_DNA"/>
</dbReference>
<dbReference type="InterPro" id="IPR002994">
    <property type="entry name" value="Surf1/Shy1"/>
</dbReference>
<comment type="subcellular location">
    <subcellularLocation>
        <location evidence="6">Cell membrane</location>
        <topology evidence="6">Multi-pass membrane protein</topology>
    </subcellularLocation>
    <subcellularLocation>
        <location evidence="1">Membrane</location>
    </subcellularLocation>
</comment>
<evidence type="ECO:0000256" key="6">
    <source>
        <dbReference type="RuleBase" id="RU363076"/>
    </source>
</evidence>
<dbReference type="GO" id="GO:0005886">
    <property type="term" value="C:plasma membrane"/>
    <property type="evidence" value="ECO:0007669"/>
    <property type="project" value="UniProtKB-SubCell"/>
</dbReference>
<dbReference type="PROSITE" id="PS50895">
    <property type="entry name" value="SURF1"/>
    <property type="match status" value="1"/>
</dbReference>
<comment type="caution">
    <text evidence="6">Lacks conserved residue(s) required for the propagation of feature annotation.</text>
</comment>